<protein>
    <submittedName>
        <fullName evidence="2">Uncharacterized protein</fullName>
    </submittedName>
</protein>
<feature type="transmembrane region" description="Helical" evidence="1">
    <location>
        <begin position="6"/>
        <end position="24"/>
    </location>
</feature>
<organism evidence="2">
    <name type="scientific">Podoviridae sp. ctZkC8</name>
    <dbReference type="NCBI Taxonomy" id="2825259"/>
    <lineage>
        <taxon>Viruses</taxon>
        <taxon>Duplodnaviria</taxon>
        <taxon>Heunggongvirae</taxon>
        <taxon>Uroviricota</taxon>
        <taxon>Caudoviricetes</taxon>
    </lineage>
</organism>
<reference evidence="2" key="1">
    <citation type="journal article" date="2021" name="Proc. Natl. Acad. Sci. U.S.A.">
        <title>A Catalog of Tens of Thousands of Viruses from Human Metagenomes Reveals Hidden Associations with Chronic Diseases.</title>
        <authorList>
            <person name="Tisza M.J."/>
            <person name="Buck C.B."/>
        </authorList>
    </citation>
    <scope>NUCLEOTIDE SEQUENCE</scope>
    <source>
        <strain evidence="2">CtZkC8</strain>
    </source>
</reference>
<name>A0A8S5UC01_9CAUD</name>
<proteinExistence type="predicted"/>
<evidence type="ECO:0000313" key="2">
    <source>
        <dbReference type="EMBL" id="DAF91930.1"/>
    </source>
</evidence>
<keyword evidence="1" id="KW-0472">Membrane</keyword>
<keyword evidence="1" id="KW-1133">Transmembrane helix</keyword>
<dbReference type="EMBL" id="BK016062">
    <property type="protein sequence ID" value="DAF91930.1"/>
    <property type="molecule type" value="Genomic_DNA"/>
</dbReference>
<keyword evidence="1" id="KW-0812">Transmembrane</keyword>
<sequence>MIETLILAISFGIIGGMLGFTLMYKTSPTIKMKNGRIRYIEGSDTEYVTVSDKSGVEILNAGFAKNKNGINFVEYATKI</sequence>
<accession>A0A8S5UC01</accession>
<evidence type="ECO:0000256" key="1">
    <source>
        <dbReference type="SAM" id="Phobius"/>
    </source>
</evidence>